<dbReference type="Gene3D" id="2.160.10.10">
    <property type="entry name" value="Hexapeptide repeat proteins"/>
    <property type="match status" value="1"/>
</dbReference>
<dbReference type="InterPro" id="IPR051159">
    <property type="entry name" value="Hexapeptide_acetyltransf"/>
</dbReference>
<dbReference type="PANTHER" id="PTHR23416:SF54">
    <property type="entry name" value="ACETYLTRANSFERASE, CYSE_LACA_LPXA_NODL FAMILY (AFU_ORTHOLOGUE AFUA_2G08430)-RELATED"/>
    <property type="match status" value="1"/>
</dbReference>
<dbReference type="SUPFAM" id="SSF51161">
    <property type="entry name" value="Trimeric LpxA-like enzymes"/>
    <property type="match status" value="1"/>
</dbReference>
<evidence type="ECO:0000256" key="2">
    <source>
        <dbReference type="ARBA" id="ARBA00022679"/>
    </source>
</evidence>
<dbReference type="SMART" id="SM01266">
    <property type="entry name" value="Mac"/>
    <property type="match status" value="1"/>
</dbReference>
<dbReference type="AlphaFoldDB" id="A0A9P4NY67"/>
<dbReference type="InterPro" id="IPR011004">
    <property type="entry name" value="Trimer_LpxA-like_sf"/>
</dbReference>
<dbReference type="GO" id="GO:0016407">
    <property type="term" value="F:acetyltransferase activity"/>
    <property type="evidence" value="ECO:0007669"/>
    <property type="project" value="InterPro"/>
</dbReference>
<dbReference type="PANTHER" id="PTHR23416">
    <property type="entry name" value="SIALIC ACID SYNTHASE-RELATED"/>
    <property type="match status" value="1"/>
</dbReference>
<evidence type="ECO:0000259" key="3">
    <source>
        <dbReference type="SMART" id="SM01266"/>
    </source>
</evidence>
<keyword evidence="5" id="KW-1185">Reference proteome</keyword>
<evidence type="ECO:0000313" key="5">
    <source>
        <dbReference type="Proteomes" id="UP000800235"/>
    </source>
</evidence>
<proteinExistence type="inferred from homology"/>
<comment type="caution">
    <text evidence="4">The sequence shown here is derived from an EMBL/GenBank/DDBJ whole genome shotgun (WGS) entry which is preliminary data.</text>
</comment>
<organism evidence="4 5">
    <name type="scientific">Tothia fuscella</name>
    <dbReference type="NCBI Taxonomy" id="1048955"/>
    <lineage>
        <taxon>Eukaryota</taxon>
        <taxon>Fungi</taxon>
        <taxon>Dikarya</taxon>
        <taxon>Ascomycota</taxon>
        <taxon>Pezizomycotina</taxon>
        <taxon>Dothideomycetes</taxon>
        <taxon>Pleosporomycetidae</taxon>
        <taxon>Venturiales</taxon>
        <taxon>Cylindrosympodiaceae</taxon>
        <taxon>Tothia</taxon>
    </lineage>
</organism>
<comment type="similarity">
    <text evidence="1">Belongs to the transferase hexapeptide repeat family.</text>
</comment>
<accession>A0A9P4NY67</accession>
<keyword evidence="2" id="KW-0808">Transferase</keyword>
<evidence type="ECO:0000313" key="4">
    <source>
        <dbReference type="EMBL" id="KAF2434604.1"/>
    </source>
</evidence>
<dbReference type="InterPro" id="IPR001451">
    <property type="entry name" value="Hexapep"/>
</dbReference>
<dbReference type="Pfam" id="PF00132">
    <property type="entry name" value="Hexapep"/>
    <property type="match status" value="1"/>
</dbReference>
<dbReference type="CDD" id="cd03357">
    <property type="entry name" value="LbH_MAT_GAT"/>
    <property type="match status" value="1"/>
</dbReference>
<dbReference type="OrthoDB" id="25818at2759"/>
<name>A0A9P4NY67_9PEZI</name>
<dbReference type="Pfam" id="PF12464">
    <property type="entry name" value="Mac"/>
    <property type="match status" value="1"/>
</dbReference>
<reference evidence="4" key="1">
    <citation type="journal article" date="2020" name="Stud. Mycol.">
        <title>101 Dothideomycetes genomes: a test case for predicting lifestyles and emergence of pathogens.</title>
        <authorList>
            <person name="Haridas S."/>
            <person name="Albert R."/>
            <person name="Binder M."/>
            <person name="Bloem J."/>
            <person name="Labutti K."/>
            <person name="Salamov A."/>
            <person name="Andreopoulos B."/>
            <person name="Baker S."/>
            <person name="Barry K."/>
            <person name="Bills G."/>
            <person name="Bluhm B."/>
            <person name="Cannon C."/>
            <person name="Castanera R."/>
            <person name="Culley D."/>
            <person name="Daum C."/>
            <person name="Ezra D."/>
            <person name="Gonzalez J."/>
            <person name="Henrissat B."/>
            <person name="Kuo A."/>
            <person name="Liang C."/>
            <person name="Lipzen A."/>
            <person name="Lutzoni F."/>
            <person name="Magnuson J."/>
            <person name="Mondo S."/>
            <person name="Nolan M."/>
            <person name="Ohm R."/>
            <person name="Pangilinan J."/>
            <person name="Park H.-J."/>
            <person name="Ramirez L."/>
            <person name="Alfaro M."/>
            <person name="Sun H."/>
            <person name="Tritt A."/>
            <person name="Yoshinaga Y."/>
            <person name="Zwiers L.-H."/>
            <person name="Turgeon B."/>
            <person name="Goodwin S."/>
            <person name="Spatafora J."/>
            <person name="Crous P."/>
            <person name="Grigoriev I."/>
        </authorList>
    </citation>
    <scope>NUCLEOTIDE SEQUENCE</scope>
    <source>
        <strain evidence="4">CBS 130266</strain>
    </source>
</reference>
<gene>
    <name evidence="4" type="ORF">EJ08DRAFT_606022</name>
</gene>
<protein>
    <submittedName>
        <fullName evidence="4">Acetyltransferase</fullName>
    </submittedName>
</protein>
<dbReference type="InterPro" id="IPR024688">
    <property type="entry name" value="Mac_dom"/>
</dbReference>
<dbReference type="GO" id="GO:0008374">
    <property type="term" value="F:O-acyltransferase activity"/>
    <property type="evidence" value="ECO:0007669"/>
    <property type="project" value="TreeGrafter"/>
</dbReference>
<sequence length="199" mass="21449">MENGELYLAFTPDLLAERRRSELACDRFNSAGDVSRRKRVQLWRDIVGDNTPLPPVIANAEQDEALFEEEPYVLPPVRVDYGTNTHVGAGAFINFNCCILDTCNVTIGARTLFGPNVSLFSATHPLDPVVRNGTKGPELGLPITIGEDCWIGGNVTICPGVVLGRGCVVGAGSINVPDFSVVAGNPARVIRRIETTMDP</sequence>
<feature type="non-terminal residue" evidence="4">
    <location>
        <position position="199"/>
    </location>
</feature>
<dbReference type="Proteomes" id="UP000800235">
    <property type="component" value="Unassembled WGS sequence"/>
</dbReference>
<dbReference type="EMBL" id="MU007016">
    <property type="protein sequence ID" value="KAF2434604.1"/>
    <property type="molecule type" value="Genomic_DNA"/>
</dbReference>
<evidence type="ECO:0000256" key="1">
    <source>
        <dbReference type="ARBA" id="ARBA00007274"/>
    </source>
</evidence>
<feature type="domain" description="Maltose/galactoside acetyltransferase" evidence="3">
    <location>
        <begin position="1"/>
        <end position="52"/>
    </location>
</feature>